<protein>
    <submittedName>
        <fullName evidence="5">HlyD family secretion protein</fullName>
    </submittedName>
</protein>
<feature type="coiled-coil region" evidence="1">
    <location>
        <begin position="199"/>
        <end position="240"/>
    </location>
</feature>
<dbReference type="Pfam" id="PF25963">
    <property type="entry name" value="Beta-barrel_AAEA"/>
    <property type="match status" value="1"/>
</dbReference>
<dbReference type="OrthoDB" id="9811754at2"/>
<evidence type="ECO:0000259" key="3">
    <source>
        <dbReference type="Pfam" id="PF25917"/>
    </source>
</evidence>
<dbReference type="EMBL" id="QYBC01000001">
    <property type="protein sequence ID" value="RYB07628.1"/>
    <property type="molecule type" value="Genomic_DNA"/>
</dbReference>
<sequence length="436" mass="45526">MADTQTTTTAATGTGTGEGTVALRAATAPSQPRTGEILPPAAGIAAPRRRKKRVVLPLLLVAGLGGGGYEGYRYFVEGRFLVSTDDAYVKADMSTIAAKVAGYVTLVPVVDNTVVTKGQVLARIDDGDYRNAVDAAQARIDTQDATVARIGRQVAAGAAAVDQAGAMLQSARADATRLAAEFARAESLMHSSYGTQQRLDQARADRDRADAAVANAQAAVTSAEAAIDVLKAQRVEAEKVRAELVTTLARADRDLGFTTVRAPFDGVVGNKSVQPGQYVQTGGRLLSLVPLDSAYVEANFKETQVARLKPGQRVVIKPDAYGEREVMGTVESIAPASGAEFSMLPPENATGNFTKIVQRLPVRIAVPAEVAREGILRPGLSVEVAVQTRDPGEPAPTIAGAVAPLVDRVTRTVRDAAASLGLVAAEASPPRHTAAR</sequence>
<dbReference type="Gene3D" id="2.40.30.170">
    <property type="match status" value="1"/>
</dbReference>
<gene>
    <name evidence="5" type="ORF">D3272_00390</name>
</gene>
<evidence type="ECO:0000313" key="5">
    <source>
        <dbReference type="EMBL" id="RYB07628.1"/>
    </source>
</evidence>
<dbReference type="SUPFAM" id="SSF111369">
    <property type="entry name" value="HlyD-like secretion proteins"/>
    <property type="match status" value="2"/>
</dbReference>
<feature type="region of interest" description="Disordered" evidence="2">
    <location>
        <begin position="1"/>
        <end position="20"/>
    </location>
</feature>
<dbReference type="Pfam" id="PF25917">
    <property type="entry name" value="BSH_RND"/>
    <property type="match status" value="1"/>
</dbReference>
<proteinExistence type="predicted"/>
<dbReference type="AlphaFoldDB" id="A0A4Q2RGN1"/>
<name>A0A4Q2RGN1_9HYPH</name>
<dbReference type="PANTHER" id="PTHR30386">
    <property type="entry name" value="MEMBRANE FUSION SUBUNIT OF EMRAB-TOLC MULTIDRUG EFFLUX PUMP"/>
    <property type="match status" value="1"/>
</dbReference>
<reference evidence="5 6" key="2">
    <citation type="submission" date="2019-02" db="EMBL/GenBank/DDBJ databases">
        <title>'Lichenibacterium ramalinii' gen. nov. sp. nov., 'Lichenibacterium minor' gen. nov. sp. nov.</title>
        <authorList>
            <person name="Pankratov T."/>
        </authorList>
    </citation>
    <scope>NUCLEOTIDE SEQUENCE [LARGE SCALE GENOMIC DNA]</scope>
    <source>
        <strain evidence="5 6">RmlP001</strain>
    </source>
</reference>
<dbReference type="GO" id="GO:0055085">
    <property type="term" value="P:transmembrane transport"/>
    <property type="evidence" value="ECO:0007669"/>
    <property type="project" value="InterPro"/>
</dbReference>
<evidence type="ECO:0000256" key="1">
    <source>
        <dbReference type="SAM" id="Coils"/>
    </source>
</evidence>
<dbReference type="PANTHER" id="PTHR30386:SF24">
    <property type="entry name" value="MULTIDRUG RESISTANCE EFFLUX PUMP"/>
    <property type="match status" value="1"/>
</dbReference>
<feature type="domain" description="p-hydroxybenzoic acid efflux pump subunit AaeA-like beta-barrel" evidence="4">
    <location>
        <begin position="293"/>
        <end position="386"/>
    </location>
</feature>
<dbReference type="InterPro" id="IPR058634">
    <property type="entry name" value="AaeA-lik-b-barrel"/>
</dbReference>
<evidence type="ECO:0000259" key="4">
    <source>
        <dbReference type="Pfam" id="PF25963"/>
    </source>
</evidence>
<feature type="domain" description="Multidrug resistance protein MdtA-like barrel-sandwich hybrid" evidence="3">
    <location>
        <begin position="95"/>
        <end position="283"/>
    </location>
</feature>
<evidence type="ECO:0000313" key="6">
    <source>
        <dbReference type="Proteomes" id="UP000289411"/>
    </source>
</evidence>
<dbReference type="Gene3D" id="1.10.287.470">
    <property type="entry name" value="Helix hairpin bin"/>
    <property type="match status" value="2"/>
</dbReference>
<organism evidence="5 6">
    <name type="scientific">Lichenibacterium ramalinae</name>
    <dbReference type="NCBI Taxonomy" id="2316527"/>
    <lineage>
        <taxon>Bacteria</taxon>
        <taxon>Pseudomonadati</taxon>
        <taxon>Pseudomonadota</taxon>
        <taxon>Alphaproteobacteria</taxon>
        <taxon>Hyphomicrobiales</taxon>
        <taxon>Lichenihabitantaceae</taxon>
        <taxon>Lichenibacterium</taxon>
    </lineage>
</organism>
<keyword evidence="6" id="KW-1185">Reference proteome</keyword>
<evidence type="ECO:0000256" key="2">
    <source>
        <dbReference type="SAM" id="MobiDB-lite"/>
    </source>
</evidence>
<keyword evidence="1" id="KW-0175">Coiled coil</keyword>
<dbReference type="RefSeq" id="WP_129217096.1">
    <property type="nucleotide sequence ID" value="NZ_QYBC01000001.1"/>
</dbReference>
<comment type="caution">
    <text evidence="5">The sequence shown here is derived from an EMBL/GenBank/DDBJ whole genome shotgun (WGS) entry which is preliminary data.</text>
</comment>
<accession>A0A4Q2RGN1</accession>
<dbReference type="Gene3D" id="2.40.50.100">
    <property type="match status" value="1"/>
</dbReference>
<reference evidence="5 6" key="1">
    <citation type="submission" date="2018-09" db="EMBL/GenBank/DDBJ databases">
        <authorList>
            <person name="Grouzdev D.S."/>
            <person name="Krutkina M.S."/>
        </authorList>
    </citation>
    <scope>NUCLEOTIDE SEQUENCE [LARGE SCALE GENOMIC DNA]</scope>
    <source>
        <strain evidence="5 6">RmlP001</strain>
    </source>
</reference>
<dbReference type="Proteomes" id="UP000289411">
    <property type="component" value="Unassembled WGS sequence"/>
</dbReference>
<dbReference type="InterPro" id="IPR058625">
    <property type="entry name" value="MdtA-like_BSH"/>
</dbReference>
<feature type="compositionally biased region" description="Low complexity" evidence="2">
    <location>
        <begin position="1"/>
        <end position="13"/>
    </location>
</feature>
<dbReference type="InterPro" id="IPR050739">
    <property type="entry name" value="MFP"/>
</dbReference>